<accession>A0ACB9IIR2</accession>
<evidence type="ECO:0000313" key="2">
    <source>
        <dbReference type="Proteomes" id="UP001056120"/>
    </source>
</evidence>
<dbReference type="Proteomes" id="UP001056120">
    <property type="component" value="Linkage Group LG08"/>
</dbReference>
<organism evidence="1 2">
    <name type="scientific">Smallanthus sonchifolius</name>
    <dbReference type="NCBI Taxonomy" id="185202"/>
    <lineage>
        <taxon>Eukaryota</taxon>
        <taxon>Viridiplantae</taxon>
        <taxon>Streptophyta</taxon>
        <taxon>Embryophyta</taxon>
        <taxon>Tracheophyta</taxon>
        <taxon>Spermatophyta</taxon>
        <taxon>Magnoliopsida</taxon>
        <taxon>eudicotyledons</taxon>
        <taxon>Gunneridae</taxon>
        <taxon>Pentapetalae</taxon>
        <taxon>asterids</taxon>
        <taxon>campanulids</taxon>
        <taxon>Asterales</taxon>
        <taxon>Asteraceae</taxon>
        <taxon>Asteroideae</taxon>
        <taxon>Heliantheae alliance</taxon>
        <taxon>Millerieae</taxon>
        <taxon>Smallanthus</taxon>
    </lineage>
</organism>
<dbReference type="EMBL" id="CM042025">
    <property type="protein sequence ID" value="KAI3807899.1"/>
    <property type="molecule type" value="Genomic_DNA"/>
</dbReference>
<sequence>MPKPNTALQLRSDWDFTLGEMLKYKSEEGVRVLLLVWDDKTSHNRFHNVQSGFEQWIQFEERNHSCCNSRWKSSIWKMKQTNSWSHKQHFYSTQLYELRKQSQIGPKFVCFNPFVY</sequence>
<gene>
    <name evidence="1" type="ORF">L1987_23835</name>
</gene>
<evidence type="ECO:0000313" key="1">
    <source>
        <dbReference type="EMBL" id="KAI3807899.1"/>
    </source>
</evidence>
<keyword evidence="2" id="KW-1185">Reference proteome</keyword>
<reference evidence="1 2" key="2">
    <citation type="journal article" date="2022" name="Mol. Ecol. Resour.">
        <title>The genomes of chicory, endive, great burdock and yacon provide insights into Asteraceae paleo-polyploidization history and plant inulin production.</title>
        <authorList>
            <person name="Fan W."/>
            <person name="Wang S."/>
            <person name="Wang H."/>
            <person name="Wang A."/>
            <person name="Jiang F."/>
            <person name="Liu H."/>
            <person name="Zhao H."/>
            <person name="Xu D."/>
            <person name="Zhang Y."/>
        </authorList>
    </citation>
    <scope>NUCLEOTIDE SEQUENCE [LARGE SCALE GENOMIC DNA]</scope>
    <source>
        <strain evidence="2">cv. Yunnan</strain>
        <tissue evidence="1">Leaves</tissue>
    </source>
</reference>
<comment type="caution">
    <text evidence="1">The sequence shown here is derived from an EMBL/GenBank/DDBJ whole genome shotgun (WGS) entry which is preliminary data.</text>
</comment>
<protein>
    <submittedName>
        <fullName evidence="1">Uncharacterized protein</fullName>
    </submittedName>
</protein>
<proteinExistence type="predicted"/>
<name>A0ACB9IIR2_9ASTR</name>
<reference evidence="2" key="1">
    <citation type="journal article" date="2022" name="Mol. Ecol. Resour.">
        <title>The genomes of chicory, endive, great burdock and yacon provide insights into Asteraceae palaeo-polyploidization history and plant inulin production.</title>
        <authorList>
            <person name="Fan W."/>
            <person name="Wang S."/>
            <person name="Wang H."/>
            <person name="Wang A."/>
            <person name="Jiang F."/>
            <person name="Liu H."/>
            <person name="Zhao H."/>
            <person name="Xu D."/>
            <person name="Zhang Y."/>
        </authorList>
    </citation>
    <scope>NUCLEOTIDE SEQUENCE [LARGE SCALE GENOMIC DNA]</scope>
    <source>
        <strain evidence="2">cv. Yunnan</strain>
    </source>
</reference>